<comment type="function">
    <text evidence="9">Plasma membrane transporter mediating the uptake by cells of the water soluble vitamin B2/riboflavin that plays a key role in biochemical oxidation-reduction reactions of the carbohydrate, lipid, and amino acid metabolism.</text>
</comment>
<reference evidence="11 12" key="1">
    <citation type="journal article" date="2021" name="Elife">
        <title>Chloroplast acquisition without the gene transfer in kleptoplastic sea slugs, Plakobranchus ocellatus.</title>
        <authorList>
            <person name="Maeda T."/>
            <person name="Takahashi S."/>
            <person name="Yoshida T."/>
            <person name="Shimamura S."/>
            <person name="Takaki Y."/>
            <person name="Nagai Y."/>
            <person name="Toyoda A."/>
            <person name="Suzuki Y."/>
            <person name="Arimoto A."/>
            <person name="Ishii H."/>
            <person name="Satoh N."/>
            <person name="Nishiyama T."/>
            <person name="Hasebe M."/>
            <person name="Maruyama T."/>
            <person name="Minagawa J."/>
            <person name="Obokata J."/>
            <person name="Shigenobu S."/>
        </authorList>
    </citation>
    <scope>NUCLEOTIDE SEQUENCE [LARGE SCALE GENOMIC DNA]</scope>
</reference>
<evidence type="ECO:0000256" key="2">
    <source>
        <dbReference type="ARBA" id="ARBA00004651"/>
    </source>
</evidence>
<feature type="transmembrane region" description="Helical" evidence="9">
    <location>
        <begin position="413"/>
        <end position="432"/>
    </location>
</feature>
<evidence type="ECO:0000313" key="11">
    <source>
        <dbReference type="EMBL" id="GFO39517.1"/>
    </source>
</evidence>
<protein>
    <recommendedName>
        <fullName evidence="9">Riboflavin transporter</fullName>
    </recommendedName>
</protein>
<evidence type="ECO:0000256" key="4">
    <source>
        <dbReference type="ARBA" id="ARBA00022448"/>
    </source>
</evidence>
<feature type="transmembrane region" description="Helical" evidence="9">
    <location>
        <begin position="161"/>
        <end position="180"/>
    </location>
</feature>
<keyword evidence="6 9" id="KW-0812">Transmembrane</keyword>
<evidence type="ECO:0000313" key="12">
    <source>
        <dbReference type="Proteomes" id="UP000735302"/>
    </source>
</evidence>
<dbReference type="SUPFAM" id="SSF103473">
    <property type="entry name" value="MFS general substrate transporter"/>
    <property type="match status" value="1"/>
</dbReference>
<keyword evidence="7 9" id="KW-1133">Transmembrane helix</keyword>
<comment type="subcellular location">
    <subcellularLocation>
        <location evidence="2 9">Cell membrane</location>
        <topology evidence="2 9">Multi-pass membrane protein</topology>
    </subcellularLocation>
</comment>
<feature type="transmembrane region" description="Helical" evidence="9">
    <location>
        <begin position="439"/>
        <end position="460"/>
    </location>
</feature>
<keyword evidence="4 9" id="KW-0813">Transport</keyword>
<dbReference type="InterPro" id="IPR036259">
    <property type="entry name" value="MFS_trans_sf"/>
</dbReference>
<name>A0AAV4D5U9_9GAST</name>
<organism evidence="11 12">
    <name type="scientific">Plakobranchus ocellatus</name>
    <dbReference type="NCBI Taxonomy" id="259542"/>
    <lineage>
        <taxon>Eukaryota</taxon>
        <taxon>Metazoa</taxon>
        <taxon>Spiralia</taxon>
        <taxon>Lophotrochozoa</taxon>
        <taxon>Mollusca</taxon>
        <taxon>Gastropoda</taxon>
        <taxon>Heterobranchia</taxon>
        <taxon>Euthyneura</taxon>
        <taxon>Panpulmonata</taxon>
        <taxon>Sacoglossa</taxon>
        <taxon>Placobranchoidea</taxon>
        <taxon>Plakobranchidae</taxon>
        <taxon>Plakobranchus</taxon>
    </lineage>
</organism>
<feature type="compositionally biased region" description="Polar residues" evidence="10">
    <location>
        <begin position="334"/>
        <end position="350"/>
    </location>
</feature>
<feature type="transmembrane region" description="Helical" evidence="9">
    <location>
        <begin position="125"/>
        <end position="149"/>
    </location>
</feature>
<comment type="caution">
    <text evidence="11">The sequence shown here is derived from an EMBL/GenBank/DDBJ whole genome shotgun (WGS) entry which is preliminary data.</text>
</comment>
<feature type="transmembrane region" description="Helical" evidence="9">
    <location>
        <begin position="92"/>
        <end position="113"/>
    </location>
</feature>
<dbReference type="GO" id="GO:0032217">
    <property type="term" value="F:riboflavin transmembrane transporter activity"/>
    <property type="evidence" value="ECO:0007669"/>
    <property type="project" value="UniProtKB-UniRule"/>
</dbReference>
<feature type="transmembrane region" description="Helical" evidence="9">
    <location>
        <begin position="378"/>
        <end position="401"/>
    </location>
</feature>
<dbReference type="AlphaFoldDB" id="A0AAV4D5U9"/>
<dbReference type="Proteomes" id="UP000735302">
    <property type="component" value="Unassembled WGS sequence"/>
</dbReference>
<comment type="similarity">
    <text evidence="3 9">Belongs to the riboflavin transporter family.</text>
</comment>
<feature type="transmembrane region" description="Helical" evidence="9">
    <location>
        <begin position="504"/>
        <end position="528"/>
    </location>
</feature>
<accession>A0AAV4D5U9</accession>
<dbReference type="PANTHER" id="PTHR12929:SF10">
    <property type="entry name" value="RIBOFLAVIN TRANSPORTER"/>
    <property type="match status" value="1"/>
</dbReference>
<gene>
    <name evidence="11" type="ORF">PoB_006602200</name>
</gene>
<feature type="region of interest" description="Disordered" evidence="10">
    <location>
        <begin position="284"/>
        <end position="366"/>
    </location>
</feature>
<feature type="transmembrane region" description="Helical" evidence="9">
    <location>
        <begin position="472"/>
        <end position="492"/>
    </location>
</feature>
<evidence type="ECO:0000256" key="5">
    <source>
        <dbReference type="ARBA" id="ARBA00022475"/>
    </source>
</evidence>
<feature type="transmembrane region" description="Helical" evidence="9">
    <location>
        <begin position="253"/>
        <end position="273"/>
    </location>
</feature>
<dbReference type="EMBL" id="BLXT01007498">
    <property type="protein sequence ID" value="GFO39517.1"/>
    <property type="molecule type" value="Genomic_DNA"/>
</dbReference>
<comment type="catalytic activity">
    <reaction evidence="1 9">
        <text>riboflavin(in) = riboflavin(out)</text>
        <dbReference type="Rhea" id="RHEA:35015"/>
        <dbReference type="ChEBI" id="CHEBI:57986"/>
    </reaction>
</comment>
<feature type="compositionally biased region" description="Polar residues" evidence="10">
    <location>
        <begin position="290"/>
        <end position="300"/>
    </location>
</feature>
<evidence type="ECO:0000256" key="10">
    <source>
        <dbReference type="SAM" id="MobiDB-lite"/>
    </source>
</evidence>
<feature type="transmembrane region" description="Helical" evidence="9">
    <location>
        <begin position="64"/>
        <end position="85"/>
    </location>
</feature>
<dbReference type="Pfam" id="PF06237">
    <property type="entry name" value="SLC52_ribofla_tr"/>
    <property type="match status" value="1"/>
</dbReference>
<evidence type="ECO:0000256" key="9">
    <source>
        <dbReference type="RuleBase" id="RU368035"/>
    </source>
</evidence>
<proteinExistence type="inferred from homology"/>
<evidence type="ECO:0000256" key="7">
    <source>
        <dbReference type="ARBA" id="ARBA00022989"/>
    </source>
</evidence>
<keyword evidence="12" id="KW-1185">Reference proteome</keyword>
<evidence type="ECO:0000256" key="3">
    <source>
        <dbReference type="ARBA" id="ARBA00006366"/>
    </source>
</evidence>
<feature type="transmembrane region" description="Helical" evidence="9">
    <location>
        <begin position="21"/>
        <end position="44"/>
    </location>
</feature>
<keyword evidence="5 9" id="KW-1003">Cell membrane</keyword>
<dbReference type="PANTHER" id="PTHR12929">
    <property type="entry name" value="SOLUTE CARRIER FAMILY 52"/>
    <property type="match status" value="1"/>
</dbReference>
<dbReference type="InterPro" id="IPR009357">
    <property type="entry name" value="Riboflavin_transptr"/>
</dbReference>
<evidence type="ECO:0000256" key="1">
    <source>
        <dbReference type="ARBA" id="ARBA00000215"/>
    </source>
</evidence>
<sequence length="552" mass="60183">MDNEIPKTRTQRRKKWMQGRGRLSVHILVIIFGITSWSIMNGLWVELPILVSYLPEGWTLPSDLTIVGQFGNLGPLAFSLLVYLFPRVKLEVPASILIVVVLSLCALLFSFLWRETATFGGSEYSIALLGLTFVQSVFAAMTSQAYLAFMSHLKARYMSSIFLGMSLSGLIPALVAVAQGSGTVRCISEKNIPSPSLEDSAGKNVLLTELPQENKSSGYIVATDNRTSSNSTQQVFEILKANSYEPALTVQHFFLLLFGLGLFSLLALLLLLYHPRCREEHVDADKEENCQLTSSTQKSSPEALKNGLVDSETGRGTNGGGISPGTELEDKFENQLSQSTTAHEQTNGSPVNDEGKHSETEGISDNNSDKILGKLESWYLLFLLAWINAVQTSFLLAVQVYSSLPYGLKFYNGATKAENIVDPIACFITIFITAKTSKVISALTLLGTLLASYIITMAALSPEPLLVDHLAGGILVIFFWICCTMVMVYTKVSIAAVMRSQGRLSLIWTGASTQTGAFLGAVLAYVMVNHLGLFKDAPWCPDDQRAISGVGE</sequence>
<evidence type="ECO:0000256" key="6">
    <source>
        <dbReference type="ARBA" id="ARBA00022692"/>
    </source>
</evidence>
<keyword evidence="8 9" id="KW-0472">Membrane</keyword>
<evidence type="ECO:0000256" key="8">
    <source>
        <dbReference type="ARBA" id="ARBA00023136"/>
    </source>
</evidence>
<dbReference type="GO" id="GO:0005886">
    <property type="term" value="C:plasma membrane"/>
    <property type="evidence" value="ECO:0007669"/>
    <property type="project" value="UniProtKB-SubCell"/>
</dbReference>